<gene>
    <name evidence="1" type="ORF">CR513_00711</name>
</gene>
<dbReference type="AlphaFoldDB" id="A0A371IGS8"/>
<name>A0A371IGS8_MUCPR</name>
<organism evidence="1 2">
    <name type="scientific">Mucuna pruriens</name>
    <name type="common">Velvet bean</name>
    <name type="synonym">Dolichos pruriens</name>
    <dbReference type="NCBI Taxonomy" id="157652"/>
    <lineage>
        <taxon>Eukaryota</taxon>
        <taxon>Viridiplantae</taxon>
        <taxon>Streptophyta</taxon>
        <taxon>Embryophyta</taxon>
        <taxon>Tracheophyta</taxon>
        <taxon>Spermatophyta</taxon>
        <taxon>Magnoliopsida</taxon>
        <taxon>eudicotyledons</taxon>
        <taxon>Gunneridae</taxon>
        <taxon>Pentapetalae</taxon>
        <taxon>rosids</taxon>
        <taxon>fabids</taxon>
        <taxon>Fabales</taxon>
        <taxon>Fabaceae</taxon>
        <taxon>Papilionoideae</taxon>
        <taxon>50 kb inversion clade</taxon>
        <taxon>NPAAA clade</taxon>
        <taxon>indigoferoid/millettioid clade</taxon>
        <taxon>Phaseoleae</taxon>
        <taxon>Mucuna</taxon>
    </lineage>
</organism>
<evidence type="ECO:0000313" key="1">
    <source>
        <dbReference type="EMBL" id="RDY14251.1"/>
    </source>
</evidence>
<comment type="caution">
    <text evidence="1">The sequence shown here is derived from an EMBL/GenBank/DDBJ whole genome shotgun (WGS) entry which is preliminary data.</text>
</comment>
<evidence type="ECO:0000313" key="2">
    <source>
        <dbReference type="Proteomes" id="UP000257109"/>
    </source>
</evidence>
<dbReference type="InterPro" id="IPR043502">
    <property type="entry name" value="DNA/RNA_pol_sf"/>
</dbReference>
<dbReference type="SUPFAM" id="SSF56672">
    <property type="entry name" value="DNA/RNA polymerases"/>
    <property type="match status" value="1"/>
</dbReference>
<keyword evidence="2" id="KW-1185">Reference proteome</keyword>
<dbReference type="EMBL" id="QJKJ01000101">
    <property type="protein sequence ID" value="RDY14251.1"/>
    <property type="molecule type" value="Genomic_DNA"/>
</dbReference>
<reference evidence="1" key="1">
    <citation type="submission" date="2018-05" db="EMBL/GenBank/DDBJ databases">
        <title>Draft genome of Mucuna pruriens seed.</title>
        <authorList>
            <person name="Nnadi N.E."/>
            <person name="Vos R."/>
            <person name="Hasami M.H."/>
            <person name="Devisetty U.K."/>
            <person name="Aguiy J.C."/>
        </authorList>
    </citation>
    <scope>NUCLEOTIDE SEQUENCE [LARGE SCALE GENOMIC DNA]</scope>
    <source>
        <strain evidence="1">JCA_2017</strain>
    </source>
</reference>
<accession>A0A371IGS8</accession>
<protein>
    <recommendedName>
        <fullName evidence="3">Reverse transcriptase/retrotransposon-derived protein RNase H-like domain-containing protein</fullName>
    </recommendedName>
</protein>
<feature type="non-terminal residue" evidence="1">
    <location>
        <position position="1"/>
    </location>
</feature>
<dbReference type="OrthoDB" id="8195376at2759"/>
<dbReference type="Proteomes" id="UP000257109">
    <property type="component" value="Unassembled WGS sequence"/>
</dbReference>
<sequence length="185" mass="20998">MWTTWLLSHLAPRNTSRTSKRSSPKFESMIYNLTQTSACLESRGKFLGFVLTHRGIEANLDMCDAIPQMKSPQNDFKQFLALPPVLTRLINSQDPYLYLVVLEHLISTVIVQEEGNSQSPIYYIRREIPILGDKEARPHLYHLSQTVAPLISFLYHGRLDRPPHLAGATKARIGRKDDDLIGGTI</sequence>
<proteinExistence type="predicted"/>
<evidence type="ECO:0008006" key="3">
    <source>
        <dbReference type="Google" id="ProtNLM"/>
    </source>
</evidence>